<dbReference type="AlphaFoldDB" id="A0A4Y4DSJ3"/>
<evidence type="ECO:0000259" key="1">
    <source>
        <dbReference type="PROSITE" id="PS51186"/>
    </source>
</evidence>
<dbReference type="InterPro" id="IPR016181">
    <property type="entry name" value="Acyl_CoA_acyltransferase"/>
</dbReference>
<proteinExistence type="predicted"/>
<evidence type="ECO:0000313" key="2">
    <source>
        <dbReference type="EMBL" id="GED07607.1"/>
    </source>
</evidence>
<comment type="caution">
    <text evidence="2">The sequence shown here is derived from an EMBL/GenBank/DDBJ whole genome shotgun (WGS) entry which is preliminary data.</text>
</comment>
<dbReference type="OrthoDB" id="9788300at2"/>
<dbReference type="SUPFAM" id="SSF55729">
    <property type="entry name" value="Acyl-CoA N-acyltransferases (Nat)"/>
    <property type="match status" value="1"/>
</dbReference>
<protein>
    <recommendedName>
        <fullName evidence="1">N-acetyltransferase domain-containing protein</fullName>
    </recommendedName>
</protein>
<sequence>MEDLLVLRDWTSIDEVPELLDVWRNSAEGGRDLLSAADIDAVAAALEAVYTQQVRVRIAQKGQRIIGFSAFSPGKIQLLWVAHHDRHMGIGSALLNDILDLAPGICVQINGQSPKALEFFIEHGFEIDVSIQAQEPGLRIDLRHVPNAVEDMAR</sequence>
<feature type="domain" description="N-acetyltransferase" evidence="1">
    <location>
        <begin position="5"/>
        <end position="143"/>
    </location>
</feature>
<dbReference type="RefSeq" id="WP_141366888.1">
    <property type="nucleotide sequence ID" value="NZ_BAAAJL010000010.1"/>
</dbReference>
<gene>
    <name evidence="2" type="ORF">AUR04nite_31390</name>
</gene>
<dbReference type="InterPro" id="IPR000182">
    <property type="entry name" value="GNAT_dom"/>
</dbReference>
<name>A0A4Y4DSJ3_GLUUR</name>
<dbReference type="GO" id="GO:0016747">
    <property type="term" value="F:acyltransferase activity, transferring groups other than amino-acyl groups"/>
    <property type="evidence" value="ECO:0007669"/>
    <property type="project" value="InterPro"/>
</dbReference>
<dbReference type="Gene3D" id="3.40.630.30">
    <property type="match status" value="1"/>
</dbReference>
<evidence type="ECO:0000313" key="3">
    <source>
        <dbReference type="Proteomes" id="UP000316612"/>
    </source>
</evidence>
<dbReference type="Proteomes" id="UP000316612">
    <property type="component" value="Unassembled WGS sequence"/>
</dbReference>
<organism evidence="2 3">
    <name type="scientific">Glutamicibacter uratoxydans</name>
    <name type="common">Arthrobacter uratoxydans</name>
    <dbReference type="NCBI Taxonomy" id="43667"/>
    <lineage>
        <taxon>Bacteria</taxon>
        <taxon>Bacillati</taxon>
        <taxon>Actinomycetota</taxon>
        <taxon>Actinomycetes</taxon>
        <taxon>Micrococcales</taxon>
        <taxon>Micrococcaceae</taxon>
        <taxon>Glutamicibacter</taxon>
    </lineage>
</organism>
<keyword evidence="3" id="KW-1185">Reference proteome</keyword>
<dbReference type="EMBL" id="BJNY01000022">
    <property type="protein sequence ID" value="GED07607.1"/>
    <property type="molecule type" value="Genomic_DNA"/>
</dbReference>
<reference evidence="2 3" key="1">
    <citation type="submission" date="2019-06" db="EMBL/GenBank/DDBJ databases">
        <title>Whole genome shotgun sequence of Glutamicibacter uratoxydans NBRC 15515.</title>
        <authorList>
            <person name="Hosoyama A."/>
            <person name="Uohara A."/>
            <person name="Ohji S."/>
            <person name="Ichikawa N."/>
        </authorList>
    </citation>
    <scope>NUCLEOTIDE SEQUENCE [LARGE SCALE GENOMIC DNA]</scope>
    <source>
        <strain evidence="2 3">NBRC 15515</strain>
    </source>
</reference>
<dbReference type="CDD" id="cd04301">
    <property type="entry name" value="NAT_SF"/>
    <property type="match status" value="1"/>
</dbReference>
<accession>A0A4Y4DSJ3</accession>
<dbReference type="PROSITE" id="PS51186">
    <property type="entry name" value="GNAT"/>
    <property type="match status" value="1"/>
</dbReference>